<dbReference type="Proteomes" id="UP001302745">
    <property type="component" value="Unassembled WGS sequence"/>
</dbReference>
<dbReference type="PANTHER" id="PTHR46424:SF1">
    <property type="entry name" value="UBX DOMAIN-CONTAINING PROTEIN 4"/>
    <property type="match status" value="1"/>
</dbReference>
<feature type="region of interest" description="Disordered" evidence="6">
    <location>
        <begin position="431"/>
        <end position="488"/>
    </location>
</feature>
<keyword evidence="2" id="KW-0834">Unfolded protein response</keyword>
<dbReference type="GO" id="GO:0005789">
    <property type="term" value="C:endoplasmic reticulum membrane"/>
    <property type="evidence" value="ECO:0007669"/>
    <property type="project" value="UniProtKB-SubCell"/>
</dbReference>
<evidence type="ECO:0000256" key="7">
    <source>
        <dbReference type="SAM" id="Phobius"/>
    </source>
</evidence>
<evidence type="ECO:0000313" key="9">
    <source>
        <dbReference type="EMBL" id="KAK4151908.1"/>
    </source>
</evidence>
<feature type="compositionally biased region" description="Polar residues" evidence="6">
    <location>
        <begin position="437"/>
        <end position="446"/>
    </location>
</feature>
<organism evidence="9 10">
    <name type="scientific">Chaetomidium leptoderma</name>
    <dbReference type="NCBI Taxonomy" id="669021"/>
    <lineage>
        <taxon>Eukaryota</taxon>
        <taxon>Fungi</taxon>
        <taxon>Dikarya</taxon>
        <taxon>Ascomycota</taxon>
        <taxon>Pezizomycotina</taxon>
        <taxon>Sordariomycetes</taxon>
        <taxon>Sordariomycetidae</taxon>
        <taxon>Sordariales</taxon>
        <taxon>Chaetomiaceae</taxon>
        <taxon>Chaetomidium</taxon>
    </lineage>
</organism>
<protein>
    <recommendedName>
        <fullName evidence="4">UBX domain-containing protein 2</fullName>
    </recommendedName>
</protein>
<evidence type="ECO:0000256" key="4">
    <source>
        <dbReference type="ARBA" id="ARBA00041575"/>
    </source>
</evidence>
<evidence type="ECO:0000256" key="6">
    <source>
        <dbReference type="SAM" id="MobiDB-lite"/>
    </source>
</evidence>
<keyword evidence="7" id="KW-0812">Transmembrane</keyword>
<dbReference type="InterPro" id="IPR029071">
    <property type="entry name" value="Ubiquitin-like_domsf"/>
</dbReference>
<reference evidence="9" key="2">
    <citation type="submission" date="2023-05" db="EMBL/GenBank/DDBJ databases">
        <authorList>
            <consortium name="Lawrence Berkeley National Laboratory"/>
            <person name="Steindorff A."/>
            <person name="Hensen N."/>
            <person name="Bonometti L."/>
            <person name="Westerberg I."/>
            <person name="Brannstrom I.O."/>
            <person name="Guillou S."/>
            <person name="Cros-Aarteil S."/>
            <person name="Calhoun S."/>
            <person name="Haridas S."/>
            <person name="Kuo A."/>
            <person name="Mondo S."/>
            <person name="Pangilinan J."/>
            <person name="Riley R."/>
            <person name="Labutti K."/>
            <person name="Andreopoulos B."/>
            <person name="Lipzen A."/>
            <person name="Chen C."/>
            <person name="Yanf M."/>
            <person name="Daum C."/>
            <person name="Ng V."/>
            <person name="Clum A."/>
            <person name="Ohm R."/>
            <person name="Martin F."/>
            <person name="Silar P."/>
            <person name="Natvig D."/>
            <person name="Lalanne C."/>
            <person name="Gautier V."/>
            <person name="Ament-Velasquez S.L."/>
            <person name="Kruys A."/>
            <person name="Hutchinson M.I."/>
            <person name="Powell A.J."/>
            <person name="Barry K."/>
            <person name="Miller A.N."/>
            <person name="Grigoriev I.V."/>
            <person name="Debuchy R."/>
            <person name="Gladieux P."/>
            <person name="Thoren M.H."/>
            <person name="Johannesson H."/>
        </authorList>
    </citation>
    <scope>NUCLEOTIDE SEQUENCE</scope>
    <source>
        <strain evidence="9">CBS 538.74</strain>
    </source>
</reference>
<feature type="region of interest" description="Disordered" evidence="6">
    <location>
        <begin position="114"/>
        <end position="283"/>
    </location>
</feature>
<dbReference type="GO" id="GO:0036503">
    <property type="term" value="P:ERAD pathway"/>
    <property type="evidence" value="ECO:0007669"/>
    <property type="project" value="TreeGrafter"/>
</dbReference>
<feature type="compositionally biased region" description="Low complexity" evidence="6">
    <location>
        <begin position="258"/>
        <end position="272"/>
    </location>
</feature>
<feature type="transmembrane region" description="Helical" evidence="7">
    <location>
        <begin position="401"/>
        <end position="420"/>
    </location>
</feature>
<dbReference type="Gene3D" id="3.40.30.10">
    <property type="entry name" value="Glutaredoxin"/>
    <property type="match status" value="1"/>
</dbReference>
<reference evidence="9" key="1">
    <citation type="journal article" date="2023" name="Mol. Phylogenet. Evol.">
        <title>Genome-scale phylogeny and comparative genomics of the fungal order Sordariales.</title>
        <authorList>
            <person name="Hensen N."/>
            <person name="Bonometti L."/>
            <person name="Westerberg I."/>
            <person name="Brannstrom I.O."/>
            <person name="Guillou S."/>
            <person name="Cros-Aarteil S."/>
            <person name="Calhoun S."/>
            <person name="Haridas S."/>
            <person name="Kuo A."/>
            <person name="Mondo S."/>
            <person name="Pangilinan J."/>
            <person name="Riley R."/>
            <person name="LaButti K."/>
            <person name="Andreopoulos B."/>
            <person name="Lipzen A."/>
            <person name="Chen C."/>
            <person name="Yan M."/>
            <person name="Daum C."/>
            <person name="Ng V."/>
            <person name="Clum A."/>
            <person name="Steindorff A."/>
            <person name="Ohm R.A."/>
            <person name="Martin F."/>
            <person name="Silar P."/>
            <person name="Natvig D.O."/>
            <person name="Lalanne C."/>
            <person name="Gautier V."/>
            <person name="Ament-Velasquez S.L."/>
            <person name="Kruys A."/>
            <person name="Hutchinson M.I."/>
            <person name="Powell A.J."/>
            <person name="Barry K."/>
            <person name="Miller A.N."/>
            <person name="Grigoriev I.V."/>
            <person name="Debuchy R."/>
            <person name="Gladieux P."/>
            <person name="Hiltunen Thoren M."/>
            <person name="Johannesson H."/>
        </authorList>
    </citation>
    <scope>NUCLEOTIDE SEQUENCE</scope>
    <source>
        <strain evidence="9">CBS 538.74</strain>
    </source>
</reference>
<name>A0AAN6VI22_9PEZI</name>
<comment type="caution">
    <text evidence="9">The sequence shown here is derived from an EMBL/GenBank/DDBJ whole genome shotgun (WGS) entry which is preliminary data.</text>
</comment>
<dbReference type="Gene3D" id="3.10.20.90">
    <property type="entry name" value="Phosphatidylinositol 3-kinase Catalytic Subunit, Chain A, domain 1"/>
    <property type="match status" value="1"/>
</dbReference>
<keyword evidence="7" id="KW-0472">Membrane</keyword>
<evidence type="ECO:0000256" key="1">
    <source>
        <dbReference type="ARBA" id="ARBA00004406"/>
    </source>
</evidence>
<dbReference type="SUPFAM" id="SSF54236">
    <property type="entry name" value="Ubiquitin-like"/>
    <property type="match status" value="1"/>
</dbReference>
<evidence type="ECO:0000259" key="8">
    <source>
        <dbReference type="PROSITE" id="PS50033"/>
    </source>
</evidence>
<dbReference type="CDD" id="cd01767">
    <property type="entry name" value="UBX"/>
    <property type="match status" value="1"/>
</dbReference>
<dbReference type="Pfam" id="PF00789">
    <property type="entry name" value="UBX"/>
    <property type="match status" value="1"/>
</dbReference>
<feature type="compositionally biased region" description="Basic and acidic residues" evidence="6">
    <location>
        <begin position="227"/>
        <end position="257"/>
    </location>
</feature>
<dbReference type="InterPro" id="IPR036249">
    <property type="entry name" value="Thioredoxin-like_sf"/>
</dbReference>
<dbReference type="Pfam" id="PF23187">
    <property type="entry name" value="UBX7_N"/>
    <property type="match status" value="1"/>
</dbReference>
<dbReference type="GO" id="GO:0006986">
    <property type="term" value="P:response to unfolded protein"/>
    <property type="evidence" value="ECO:0007669"/>
    <property type="project" value="UniProtKB-KW"/>
</dbReference>
<keyword evidence="7" id="KW-1133">Transmembrane helix</keyword>
<dbReference type="PROSITE" id="PS50033">
    <property type="entry name" value="UBX"/>
    <property type="match status" value="1"/>
</dbReference>
<evidence type="ECO:0000313" key="10">
    <source>
        <dbReference type="Proteomes" id="UP001302745"/>
    </source>
</evidence>
<dbReference type="PANTHER" id="PTHR46424">
    <property type="entry name" value="UBX DOMAIN-CONTAINING PROTEIN 4"/>
    <property type="match status" value="1"/>
</dbReference>
<evidence type="ECO:0000256" key="5">
    <source>
        <dbReference type="ARBA" id="ARBA00046062"/>
    </source>
</evidence>
<comment type="function">
    <text evidence="5">Involved in endoplasmic reticulum-associated protein degradation (ERAD). Acts as a platform to recruit both UBQLN1 and VCP to the ER during ERAD.</text>
</comment>
<feature type="domain" description="UBX" evidence="8">
    <location>
        <begin position="284"/>
        <end position="365"/>
    </location>
</feature>
<dbReference type="InterPro" id="IPR001012">
    <property type="entry name" value="UBX_dom"/>
</dbReference>
<gene>
    <name evidence="9" type="ORF">C8A00DRAFT_35427</name>
</gene>
<feature type="compositionally biased region" description="Polar residues" evidence="6">
    <location>
        <begin position="470"/>
        <end position="481"/>
    </location>
</feature>
<evidence type="ECO:0000256" key="2">
    <source>
        <dbReference type="ARBA" id="ARBA00023230"/>
    </source>
</evidence>
<keyword evidence="10" id="KW-1185">Reference proteome</keyword>
<proteinExistence type="predicted"/>
<comment type="subcellular location">
    <subcellularLocation>
        <location evidence="1">Endoplasmic reticulum membrane</location>
        <topology evidence="1">Peripheral membrane protein</topology>
    </subcellularLocation>
</comment>
<sequence>MTFFQGSLQEGIAAALQQGKSVVCFVTDGETESQQWEDEFFAEEQIRLLLQAQAVPLRLEAGSQEEGFLAQLYPIPKKPTVVIIKNAELKEYIASGVSRDEFMRRMELALAGAQPVPSQALPPQSVPRQPEPMATPAASTNQLSHAEESSASSSGQATPPSPAGSRVQSLLAERASVLAATKKRDEDEAKRQRAEKGKAKAEAEASGLKKPDDQSKHIAAVKKKQRDAREERERILKAIDDDKAARKAQKAEAEAARKAAAASEKSDSASVAPASHVLPPSTGRLSEHCAIQVRLFDGSTIRKRFSSNETLKDVRNWVNETRDGGKVAYVFKVLLTPLPSRTIDVTEEDKSLQALELAPSSTLILLRVPKYTAAYSSSSSSSSSSSRAAASGSQGNVFQRLIAYVLAIITGFFSTISAFFSTFFSTAGAPAAPDSATPRTSQSQTAADAARRRGRQIAGMDHAEGRRNDQQFYNGNSTNFEPRTDDGE</sequence>
<comment type="subunit">
    <text evidence="3">Directly interacts with VCP. Interacts with UBQLN1. Forms a complex with VCP and UBQLN1.</text>
</comment>
<feature type="compositionally biased region" description="Basic and acidic residues" evidence="6">
    <location>
        <begin position="182"/>
        <end position="216"/>
    </location>
</feature>
<dbReference type="SMART" id="SM00166">
    <property type="entry name" value="UBX"/>
    <property type="match status" value="1"/>
</dbReference>
<evidence type="ECO:0000256" key="3">
    <source>
        <dbReference type="ARBA" id="ARBA00038812"/>
    </source>
</evidence>
<dbReference type="SUPFAM" id="SSF52833">
    <property type="entry name" value="Thioredoxin-like"/>
    <property type="match status" value="1"/>
</dbReference>
<accession>A0AAN6VI22</accession>
<dbReference type="AlphaFoldDB" id="A0AAN6VI22"/>
<feature type="compositionally biased region" description="Low complexity" evidence="6">
    <location>
        <begin position="149"/>
        <end position="158"/>
    </location>
</feature>
<dbReference type="EMBL" id="MU856995">
    <property type="protein sequence ID" value="KAK4151908.1"/>
    <property type="molecule type" value="Genomic_DNA"/>
</dbReference>